<sequence>MVYVRNPANVENCAPDKAVRQDLIEIANIRISVEVLPCGQKVKTEAGDGIRVLYGACMGAA</sequence>
<keyword evidence="3" id="KW-1185">Reference proteome</keyword>
<dbReference type="RefSeq" id="XP_062655402.1">
    <property type="nucleotide sequence ID" value="XM_062804640.1"/>
</dbReference>
<reference evidence="2" key="2">
    <citation type="submission" date="2023-06" db="EMBL/GenBank/DDBJ databases">
        <authorList>
            <consortium name="Lawrence Berkeley National Laboratory"/>
            <person name="Haridas S."/>
            <person name="Hensen N."/>
            <person name="Bonometti L."/>
            <person name="Westerberg I."/>
            <person name="Brannstrom I.O."/>
            <person name="Guillou S."/>
            <person name="Cros-Aarteil S."/>
            <person name="Calhoun S."/>
            <person name="Kuo A."/>
            <person name="Mondo S."/>
            <person name="Pangilinan J."/>
            <person name="Riley R."/>
            <person name="Labutti K."/>
            <person name="Andreopoulos B."/>
            <person name="Lipzen A."/>
            <person name="Chen C."/>
            <person name="Yanf M."/>
            <person name="Daum C."/>
            <person name="Ng V."/>
            <person name="Clum A."/>
            <person name="Steindorff A."/>
            <person name="Ohm R."/>
            <person name="Martin F."/>
            <person name="Silar P."/>
            <person name="Natvig D."/>
            <person name="Lalanne C."/>
            <person name="Gautier V."/>
            <person name="Ament-Velasquez S.L."/>
            <person name="Kruys A."/>
            <person name="Hutchinson M.I."/>
            <person name="Powell A.J."/>
            <person name="Barry K."/>
            <person name="Miller A.N."/>
            <person name="Grigoriev I.V."/>
            <person name="Debuchy R."/>
            <person name="Gladieux P."/>
            <person name="Thoren M.H."/>
            <person name="Johannesson H."/>
        </authorList>
    </citation>
    <scope>NUCLEOTIDE SEQUENCE</scope>
    <source>
        <strain evidence="2">CBS 168.71</strain>
    </source>
</reference>
<evidence type="ECO:0000313" key="3">
    <source>
        <dbReference type="Proteomes" id="UP001278766"/>
    </source>
</evidence>
<reference evidence="2" key="1">
    <citation type="journal article" date="2023" name="Mol. Phylogenet. Evol.">
        <title>Genome-scale phylogeny and comparative genomics of the fungal order Sordariales.</title>
        <authorList>
            <person name="Hensen N."/>
            <person name="Bonometti L."/>
            <person name="Westerberg I."/>
            <person name="Brannstrom I.O."/>
            <person name="Guillou S."/>
            <person name="Cros-Aarteil S."/>
            <person name="Calhoun S."/>
            <person name="Haridas S."/>
            <person name="Kuo A."/>
            <person name="Mondo S."/>
            <person name="Pangilinan J."/>
            <person name="Riley R."/>
            <person name="LaButti K."/>
            <person name="Andreopoulos B."/>
            <person name="Lipzen A."/>
            <person name="Chen C."/>
            <person name="Yan M."/>
            <person name="Daum C."/>
            <person name="Ng V."/>
            <person name="Clum A."/>
            <person name="Steindorff A."/>
            <person name="Ohm R.A."/>
            <person name="Martin F."/>
            <person name="Silar P."/>
            <person name="Natvig D.O."/>
            <person name="Lalanne C."/>
            <person name="Gautier V."/>
            <person name="Ament-Velasquez S.L."/>
            <person name="Kruys A."/>
            <person name="Hutchinson M.I."/>
            <person name="Powell A.J."/>
            <person name="Barry K."/>
            <person name="Miller A.N."/>
            <person name="Grigoriev I.V."/>
            <person name="Debuchy R."/>
            <person name="Gladieux P."/>
            <person name="Hiltunen Thoren M."/>
            <person name="Johannesson H."/>
        </authorList>
    </citation>
    <scope>NUCLEOTIDE SEQUENCE</scope>
    <source>
        <strain evidence="2">CBS 168.71</strain>
    </source>
</reference>
<accession>A0AAE0LNP5</accession>
<comment type="caution">
    <text evidence="2">The sequence shown here is derived from an EMBL/GenBank/DDBJ whole genome shotgun (WGS) entry which is preliminary data.</text>
</comment>
<protein>
    <recommendedName>
        <fullName evidence="1">Aldos-2-ulose dehydratase/isomerase (AUDH) Cupin domain-containing protein</fullName>
    </recommendedName>
</protein>
<dbReference type="AlphaFoldDB" id="A0AAE0LNP5"/>
<proteinExistence type="predicted"/>
<dbReference type="Proteomes" id="UP001278766">
    <property type="component" value="Unassembled WGS sequence"/>
</dbReference>
<name>A0AAE0LNP5_9PEZI</name>
<evidence type="ECO:0000313" key="2">
    <source>
        <dbReference type="EMBL" id="KAK3291888.1"/>
    </source>
</evidence>
<dbReference type="GeneID" id="87841588"/>
<dbReference type="Pfam" id="PF18637">
    <property type="entry name" value="AUDH_Cupin"/>
    <property type="match status" value="1"/>
</dbReference>
<dbReference type="Gene3D" id="2.60.120.990">
    <property type="match status" value="1"/>
</dbReference>
<evidence type="ECO:0000259" key="1">
    <source>
        <dbReference type="Pfam" id="PF18637"/>
    </source>
</evidence>
<gene>
    <name evidence="2" type="ORF">B0H64DRAFT_408341</name>
</gene>
<feature type="domain" description="Aldos-2-ulose dehydratase/isomerase (AUDH) Cupin" evidence="1">
    <location>
        <begin position="1"/>
        <end position="57"/>
    </location>
</feature>
<dbReference type="EMBL" id="JAUEPN010000008">
    <property type="protein sequence ID" value="KAK3291888.1"/>
    <property type="molecule type" value="Genomic_DNA"/>
</dbReference>
<dbReference type="InterPro" id="IPR040887">
    <property type="entry name" value="AUDH_Cupin"/>
</dbReference>
<organism evidence="2 3">
    <name type="scientific">Chaetomium fimeti</name>
    <dbReference type="NCBI Taxonomy" id="1854472"/>
    <lineage>
        <taxon>Eukaryota</taxon>
        <taxon>Fungi</taxon>
        <taxon>Dikarya</taxon>
        <taxon>Ascomycota</taxon>
        <taxon>Pezizomycotina</taxon>
        <taxon>Sordariomycetes</taxon>
        <taxon>Sordariomycetidae</taxon>
        <taxon>Sordariales</taxon>
        <taxon>Chaetomiaceae</taxon>
        <taxon>Chaetomium</taxon>
    </lineage>
</organism>